<dbReference type="InterPro" id="IPR023753">
    <property type="entry name" value="FAD/NAD-binding_dom"/>
</dbReference>
<feature type="domain" description="FAD/NAD(P)-binding" evidence="4">
    <location>
        <begin position="6"/>
        <end position="289"/>
    </location>
</feature>
<evidence type="ECO:0000256" key="3">
    <source>
        <dbReference type="ARBA" id="ARBA00048132"/>
    </source>
</evidence>
<keyword evidence="1" id="KW-0285">Flavoprotein</keyword>
<reference evidence="5" key="1">
    <citation type="submission" date="2020-02" db="EMBL/GenBank/DDBJ databases">
        <authorList>
            <person name="Meier V. D."/>
        </authorList>
    </citation>
    <scope>NUCLEOTIDE SEQUENCE</scope>
    <source>
        <strain evidence="5">AVDCRST_MAG38</strain>
    </source>
</reference>
<dbReference type="PRINTS" id="PR00469">
    <property type="entry name" value="PNDRDTASEII"/>
</dbReference>
<evidence type="ECO:0000256" key="2">
    <source>
        <dbReference type="ARBA" id="ARBA00023002"/>
    </source>
</evidence>
<evidence type="ECO:0000256" key="1">
    <source>
        <dbReference type="ARBA" id="ARBA00022630"/>
    </source>
</evidence>
<dbReference type="EMBL" id="CADCVJ010000015">
    <property type="protein sequence ID" value="CAA9462321.1"/>
    <property type="molecule type" value="Genomic_DNA"/>
</dbReference>
<dbReference type="Gene3D" id="3.50.50.60">
    <property type="entry name" value="FAD/NAD(P)-binding domain"/>
    <property type="match status" value="2"/>
</dbReference>
<dbReference type="GO" id="GO:0004791">
    <property type="term" value="F:thioredoxin-disulfide reductase (NADPH) activity"/>
    <property type="evidence" value="ECO:0007669"/>
    <property type="project" value="UniProtKB-EC"/>
</dbReference>
<evidence type="ECO:0000313" key="5">
    <source>
        <dbReference type="EMBL" id="CAA9462321.1"/>
    </source>
</evidence>
<protein>
    <submittedName>
        <fullName evidence="5">Thioredoxin reductase</fullName>
        <ecNumber evidence="5">1.8.1.9</ecNumber>
    </submittedName>
</protein>
<proteinExistence type="predicted"/>
<accession>A0A6J4RCY5</accession>
<dbReference type="SUPFAM" id="SSF51905">
    <property type="entry name" value="FAD/NAD(P)-binding domain"/>
    <property type="match status" value="1"/>
</dbReference>
<dbReference type="PRINTS" id="PR00368">
    <property type="entry name" value="FADPNR"/>
</dbReference>
<keyword evidence="2 5" id="KW-0560">Oxidoreductase</keyword>
<comment type="catalytic activity">
    <reaction evidence="3">
        <text>[thioredoxin]-dithiol + NADP(+) = [thioredoxin]-disulfide + NADPH + H(+)</text>
        <dbReference type="Rhea" id="RHEA:20345"/>
        <dbReference type="Rhea" id="RHEA-COMP:10698"/>
        <dbReference type="Rhea" id="RHEA-COMP:10700"/>
        <dbReference type="ChEBI" id="CHEBI:15378"/>
        <dbReference type="ChEBI" id="CHEBI:29950"/>
        <dbReference type="ChEBI" id="CHEBI:50058"/>
        <dbReference type="ChEBI" id="CHEBI:57783"/>
        <dbReference type="ChEBI" id="CHEBI:58349"/>
        <dbReference type="EC" id="1.8.1.9"/>
    </reaction>
</comment>
<organism evidence="5">
    <name type="scientific">uncultured Solirubrobacteraceae bacterium</name>
    <dbReference type="NCBI Taxonomy" id="1162706"/>
    <lineage>
        <taxon>Bacteria</taxon>
        <taxon>Bacillati</taxon>
        <taxon>Actinomycetota</taxon>
        <taxon>Thermoleophilia</taxon>
        <taxon>Solirubrobacterales</taxon>
        <taxon>Solirubrobacteraceae</taxon>
        <taxon>environmental samples</taxon>
    </lineage>
</organism>
<dbReference type="InterPro" id="IPR050097">
    <property type="entry name" value="Ferredoxin-NADP_redctase_2"/>
</dbReference>
<dbReference type="Pfam" id="PF07992">
    <property type="entry name" value="Pyr_redox_2"/>
    <property type="match status" value="1"/>
</dbReference>
<dbReference type="AlphaFoldDB" id="A0A6J4RCY5"/>
<evidence type="ECO:0000259" key="4">
    <source>
        <dbReference type="Pfam" id="PF07992"/>
    </source>
</evidence>
<dbReference type="InterPro" id="IPR036188">
    <property type="entry name" value="FAD/NAD-bd_sf"/>
</dbReference>
<dbReference type="PANTHER" id="PTHR48105">
    <property type="entry name" value="THIOREDOXIN REDUCTASE 1-RELATED-RELATED"/>
    <property type="match status" value="1"/>
</dbReference>
<name>A0A6J4RCY5_9ACTN</name>
<dbReference type="EC" id="1.8.1.9" evidence="5"/>
<gene>
    <name evidence="5" type="ORF">AVDCRST_MAG38-229</name>
</gene>
<sequence length="318" mass="32756">MDREWECVVIGAGAAGLSAALVLGRARRETLVIDSGRPSNASAAGIGGLLGHDGRPPADFYAHGRGELEGYPSVVTRKGEVVGGHGDEAGFVLELEDGSRVSTRRVLLATGMDYRHPRVPGIAERWGGAVFHCPFCHGWEHRDGRLGVLDRGATGTQRALMLRLWSDDVTLFADGPSDLETADAERLRAAGVTVDERAVAGLDGPGGALTGVVFADGSSRPCDGLLVPVTLHQRSQLAARLGAALAEPGMVVHDAIQVGSDHATTVPGLYAAGDASAEMPSVPAAIAAGHRAAAMIVHGLMGQGVARAPVAAGAQARR</sequence>